<dbReference type="GO" id="GO:0008234">
    <property type="term" value="F:cysteine-type peptidase activity"/>
    <property type="evidence" value="ECO:0007669"/>
    <property type="project" value="InterPro"/>
</dbReference>
<feature type="domain" description="Peptidase C1A papain C-terminal" evidence="4">
    <location>
        <begin position="46"/>
        <end position="259"/>
    </location>
</feature>
<proteinExistence type="inferred from homology"/>
<feature type="chain" id="PRO_5032869768" description="Peptidase C1A papain C-terminal domain-containing protein" evidence="3">
    <location>
        <begin position="23"/>
        <end position="263"/>
    </location>
</feature>
<dbReference type="AlphaFoldDB" id="A0A815LSA4"/>
<dbReference type="SMART" id="SM00645">
    <property type="entry name" value="Pept_C1"/>
    <property type="match status" value="1"/>
</dbReference>
<dbReference type="PANTHER" id="PTHR12411">
    <property type="entry name" value="CYSTEINE PROTEASE FAMILY C1-RELATED"/>
    <property type="match status" value="1"/>
</dbReference>
<dbReference type="CDD" id="cd02620">
    <property type="entry name" value="Peptidase_C1A_CathepsinB"/>
    <property type="match status" value="1"/>
</dbReference>
<organism evidence="5 6">
    <name type="scientific">Adineta ricciae</name>
    <name type="common">Rotifer</name>
    <dbReference type="NCBI Taxonomy" id="249248"/>
    <lineage>
        <taxon>Eukaryota</taxon>
        <taxon>Metazoa</taxon>
        <taxon>Spiralia</taxon>
        <taxon>Gnathifera</taxon>
        <taxon>Rotifera</taxon>
        <taxon>Eurotatoria</taxon>
        <taxon>Bdelloidea</taxon>
        <taxon>Adinetida</taxon>
        <taxon>Adinetidae</taxon>
        <taxon>Adineta</taxon>
    </lineage>
</organism>
<dbReference type="PROSITE" id="PS00639">
    <property type="entry name" value="THIOL_PROTEASE_HIS"/>
    <property type="match status" value="1"/>
</dbReference>
<gene>
    <name evidence="5" type="ORF">EDS130_LOCUS36979</name>
</gene>
<evidence type="ECO:0000256" key="1">
    <source>
        <dbReference type="ARBA" id="ARBA00008455"/>
    </source>
</evidence>
<protein>
    <recommendedName>
        <fullName evidence="4">Peptidase C1A papain C-terminal domain-containing protein</fullName>
    </recommendedName>
</protein>
<comment type="caution">
    <text evidence="5">The sequence shown here is derived from an EMBL/GenBank/DDBJ whole genome shotgun (WGS) entry which is preliminary data.</text>
</comment>
<evidence type="ECO:0000256" key="2">
    <source>
        <dbReference type="ARBA" id="ARBA00023157"/>
    </source>
</evidence>
<dbReference type="PROSITE" id="PS00640">
    <property type="entry name" value="THIOL_PROTEASE_ASN"/>
    <property type="match status" value="1"/>
</dbReference>
<evidence type="ECO:0000313" key="5">
    <source>
        <dbReference type="EMBL" id="CAF1414457.1"/>
    </source>
</evidence>
<dbReference type="Proteomes" id="UP000663852">
    <property type="component" value="Unassembled WGS sequence"/>
</dbReference>
<reference evidence="5" key="1">
    <citation type="submission" date="2021-02" db="EMBL/GenBank/DDBJ databases">
        <authorList>
            <person name="Nowell W R."/>
        </authorList>
    </citation>
    <scope>NUCLEOTIDE SEQUENCE</scope>
</reference>
<keyword evidence="3" id="KW-0732">Signal</keyword>
<dbReference type="Pfam" id="PF00112">
    <property type="entry name" value="Peptidase_C1"/>
    <property type="match status" value="1"/>
</dbReference>
<dbReference type="EMBL" id="CAJNOJ010000355">
    <property type="protein sequence ID" value="CAF1414457.1"/>
    <property type="molecule type" value="Genomic_DNA"/>
</dbReference>
<dbReference type="OrthoDB" id="640249at2759"/>
<dbReference type="InterPro" id="IPR038765">
    <property type="entry name" value="Papain-like_cys_pep_sf"/>
</dbReference>
<evidence type="ECO:0000259" key="4">
    <source>
        <dbReference type="SMART" id="SM00645"/>
    </source>
</evidence>
<dbReference type="SUPFAM" id="SSF54001">
    <property type="entry name" value="Cysteine proteinases"/>
    <property type="match status" value="1"/>
</dbReference>
<sequence length="263" mass="28674">MRQSPMFLFAICTMIFPSIIVAQYGHCVARNGRSGECINAGRCKTLGGTSDPANLCPGDQSIQCCTYRDCPCCLLCGQGCNGGFPTAAWNHYRFTGLVTGGNYNSKQGCEPYTIPSCDHHVNGSLPPCQGEEPTPRCTHKCIDGYPTPYDKDKHHGKSVYSVRSQQEQIQTEIMKNGPVEGAFSVYADFLAYKSGVYQHTAGSFLGGHAIKILGWGIENSTPYWLVANSWNEDWGDKGYFKILRGSDECGIESGIVAGEPKLN</sequence>
<accession>A0A815LSA4</accession>
<comment type="similarity">
    <text evidence="1">Belongs to the peptidase C1 family.</text>
</comment>
<dbReference type="InterPro" id="IPR000668">
    <property type="entry name" value="Peptidase_C1A_C"/>
</dbReference>
<evidence type="ECO:0000256" key="3">
    <source>
        <dbReference type="SAM" id="SignalP"/>
    </source>
</evidence>
<evidence type="ECO:0000313" key="6">
    <source>
        <dbReference type="Proteomes" id="UP000663852"/>
    </source>
</evidence>
<keyword evidence="2" id="KW-1015">Disulfide bond</keyword>
<name>A0A815LSA4_ADIRI</name>
<dbReference type="InterPro" id="IPR025660">
    <property type="entry name" value="Pept_his_AS"/>
</dbReference>
<dbReference type="InterPro" id="IPR013128">
    <property type="entry name" value="Peptidase_C1A"/>
</dbReference>
<feature type="signal peptide" evidence="3">
    <location>
        <begin position="1"/>
        <end position="22"/>
    </location>
</feature>
<dbReference type="GO" id="GO:0006508">
    <property type="term" value="P:proteolysis"/>
    <property type="evidence" value="ECO:0007669"/>
    <property type="project" value="InterPro"/>
</dbReference>
<dbReference type="Gene3D" id="3.90.70.10">
    <property type="entry name" value="Cysteine proteinases"/>
    <property type="match status" value="1"/>
</dbReference>
<dbReference type="InterPro" id="IPR025661">
    <property type="entry name" value="Pept_asp_AS"/>
</dbReference>